<accession>A0A4S5CDL7</accession>
<dbReference type="RefSeq" id="WP_136502099.1">
    <property type="nucleotide sequence ID" value="NZ_SSUX01000011.1"/>
</dbReference>
<proteinExistence type="predicted"/>
<evidence type="ECO:0000313" key="2">
    <source>
        <dbReference type="Proteomes" id="UP000309618"/>
    </source>
</evidence>
<dbReference type="AlphaFoldDB" id="A0A4S5CDL7"/>
<evidence type="ECO:0000313" key="1">
    <source>
        <dbReference type="EMBL" id="THJ43660.1"/>
    </source>
</evidence>
<dbReference type="PROSITE" id="PS51257">
    <property type="entry name" value="PROKAR_LIPOPROTEIN"/>
    <property type="match status" value="1"/>
</dbReference>
<reference evidence="1 2" key="1">
    <citation type="submission" date="2019-04" db="EMBL/GenBank/DDBJ databases">
        <title>Comparative genomics of Aeromonas veronii strains pathogenic to fish.</title>
        <authorList>
            <person name="Cascarano M.C."/>
            <person name="Smyrli M."/>
            <person name="Katharios P."/>
        </authorList>
    </citation>
    <scope>NUCLEOTIDE SEQUENCE [LARGE SCALE GENOMIC DNA]</scope>
    <source>
        <strain evidence="1 2">XU1</strain>
    </source>
</reference>
<dbReference type="EMBL" id="SSUX01000011">
    <property type="protein sequence ID" value="THJ43660.1"/>
    <property type="molecule type" value="Genomic_DNA"/>
</dbReference>
<organism evidence="1 2">
    <name type="scientific">Aeromonas veronii</name>
    <dbReference type="NCBI Taxonomy" id="654"/>
    <lineage>
        <taxon>Bacteria</taxon>
        <taxon>Pseudomonadati</taxon>
        <taxon>Pseudomonadota</taxon>
        <taxon>Gammaproteobacteria</taxon>
        <taxon>Aeromonadales</taxon>
        <taxon>Aeromonadaceae</taxon>
        <taxon>Aeromonas</taxon>
    </lineage>
</organism>
<dbReference type="InterPro" id="IPR031817">
    <property type="entry name" value="DotD"/>
</dbReference>
<comment type="caution">
    <text evidence="1">The sequence shown here is derived from an EMBL/GenBank/DDBJ whole genome shotgun (WGS) entry which is preliminary data.</text>
</comment>
<dbReference type="Proteomes" id="UP000309618">
    <property type="component" value="Unassembled WGS sequence"/>
</dbReference>
<sequence length="173" mass="18923">MIRHILTITVVGVMLVGCQAKPSVDSSSTTSFEPSPYNEQTQETLTAIQTSLRVLAETQRESVKSHMTTAQQIDKYNESRAMPKGLDVTINAGRWEGPIENALKLISEKTGYKLQGPLGKRPVTDVIVTFSAKERTAYDVLRDIGAQAGARAKVSVIVNRNANMVGTIQLTYL</sequence>
<evidence type="ECO:0008006" key="3">
    <source>
        <dbReference type="Google" id="ProtNLM"/>
    </source>
</evidence>
<dbReference type="InterPro" id="IPR038140">
    <property type="entry name" value="DotD_sf"/>
</dbReference>
<dbReference type="Gene3D" id="3.55.50.60">
    <property type="entry name" value="DotD protein"/>
    <property type="match status" value="1"/>
</dbReference>
<protein>
    <recommendedName>
        <fullName evidence="3">DotD/TraH family lipoprotein</fullName>
    </recommendedName>
</protein>
<name>A0A4S5CDL7_AERVE</name>
<dbReference type="Pfam" id="PF16816">
    <property type="entry name" value="DotD"/>
    <property type="match status" value="1"/>
</dbReference>
<gene>
    <name evidence="1" type="ORF">E8Q35_15250</name>
</gene>